<evidence type="ECO:0000313" key="3">
    <source>
        <dbReference type="EMBL" id="THG28957.1"/>
    </source>
</evidence>
<dbReference type="Pfam" id="PF03992">
    <property type="entry name" value="ABM"/>
    <property type="match status" value="1"/>
</dbReference>
<dbReference type="Gene3D" id="3.40.50.1820">
    <property type="entry name" value="alpha/beta hydrolase"/>
    <property type="match status" value="1"/>
</dbReference>
<dbReference type="PRINTS" id="PR00111">
    <property type="entry name" value="ABHYDROLASE"/>
</dbReference>
<dbReference type="EMBL" id="SSSN01000016">
    <property type="protein sequence ID" value="THG28957.1"/>
    <property type="molecule type" value="Genomic_DNA"/>
</dbReference>
<dbReference type="GO" id="GO:0016787">
    <property type="term" value="F:hydrolase activity"/>
    <property type="evidence" value="ECO:0007669"/>
    <property type="project" value="UniProtKB-KW"/>
</dbReference>
<dbReference type="Pfam" id="PF00561">
    <property type="entry name" value="Abhydrolase_1"/>
    <property type="match status" value="1"/>
</dbReference>
<dbReference type="InterPro" id="IPR029058">
    <property type="entry name" value="AB_hydrolase_fold"/>
</dbReference>
<evidence type="ECO:0000256" key="1">
    <source>
        <dbReference type="ARBA" id="ARBA00022801"/>
    </source>
</evidence>
<dbReference type="SUPFAM" id="SSF54909">
    <property type="entry name" value="Dimeric alpha+beta barrel"/>
    <property type="match status" value="1"/>
</dbReference>
<gene>
    <name evidence="4" type="ORF">E6C70_13175</name>
    <name evidence="3" type="ORF">E6C70_16430</name>
</gene>
<evidence type="ECO:0000313" key="5">
    <source>
        <dbReference type="Proteomes" id="UP000307380"/>
    </source>
</evidence>
<dbReference type="PROSITE" id="PS51725">
    <property type="entry name" value="ABM"/>
    <property type="match status" value="1"/>
</dbReference>
<dbReference type="PANTHER" id="PTHR43329">
    <property type="entry name" value="EPOXIDE HYDROLASE"/>
    <property type="match status" value="1"/>
</dbReference>
<protein>
    <submittedName>
        <fullName evidence="4">Alpha/beta fold hydrolase</fullName>
    </submittedName>
</protein>
<dbReference type="InterPro" id="IPR007138">
    <property type="entry name" value="ABM_dom"/>
</dbReference>
<dbReference type="InterPro" id="IPR000073">
    <property type="entry name" value="AB_hydrolase_1"/>
</dbReference>
<evidence type="ECO:0000313" key="4">
    <source>
        <dbReference type="EMBL" id="THG32095.1"/>
    </source>
</evidence>
<dbReference type="RefSeq" id="WP_136425016.1">
    <property type="nucleotide sequence ID" value="NZ_SSSN01000010.1"/>
</dbReference>
<dbReference type="Gene3D" id="3.30.70.100">
    <property type="match status" value="1"/>
</dbReference>
<dbReference type="EMBL" id="SSSN01000010">
    <property type="protein sequence ID" value="THG32095.1"/>
    <property type="molecule type" value="Genomic_DNA"/>
</dbReference>
<dbReference type="AlphaFoldDB" id="A0A4S4FR47"/>
<dbReference type="InterPro" id="IPR011008">
    <property type="entry name" value="Dimeric_a/b-barrel"/>
</dbReference>
<accession>A0A4S4FR47</accession>
<dbReference type="OrthoDB" id="2987348at2"/>
<sequence length="384" mass="42154">MTEQVELIVEILAKKGREAELREAVLELAGETHAESPGPVRFDLGEDPADARKFSGHEIWASQADLDRHAELVHTRRFLERVRQLVEDPEQVLRVTRWAPMEPPAAAPAGFRHQYAHVRGTQLHYVRGGSNDPVVLLHGFPDTWYAWREVMTRLALDYTVIAVDLRGLGDSARPGEGYDVPSSAADIAELVNQLGFDSVFLAGQDWGGSIAFAYAAEHPTAVRKLAVLEAMPAGPWTESGGGRSAWFADFHAIPDLPELLVEGRESEYLGWFYEAFSATAGVPTPAATDEYVRTYRQPGAMTAAFELYRQAEREIAHNSRFASTPLDVPVLAIGGDQVFGSAVAENLTSGAASAVESLVLEDCGHFLTEERPDEIAAALRQFFR</sequence>
<keyword evidence="5" id="KW-1185">Reference proteome</keyword>
<dbReference type="InterPro" id="IPR000639">
    <property type="entry name" value="Epox_hydrolase-like"/>
</dbReference>
<dbReference type="PRINTS" id="PR00412">
    <property type="entry name" value="EPOXHYDRLASE"/>
</dbReference>
<feature type="domain" description="ABM" evidence="2">
    <location>
        <begin position="5"/>
        <end position="95"/>
    </location>
</feature>
<proteinExistence type="predicted"/>
<reference evidence="4 5" key="1">
    <citation type="submission" date="2019-04" db="EMBL/GenBank/DDBJ databases">
        <authorList>
            <person name="Jiang L."/>
        </authorList>
    </citation>
    <scope>NUCLEOTIDE SEQUENCE [LARGE SCALE GENOMIC DNA]</scope>
    <source>
        <strain evidence="4 5">YIM 131861</strain>
    </source>
</reference>
<dbReference type="Proteomes" id="UP000307380">
    <property type="component" value="Unassembled WGS sequence"/>
</dbReference>
<keyword evidence="1 4" id="KW-0378">Hydrolase</keyword>
<name>A0A4S4FR47_9MICO</name>
<evidence type="ECO:0000259" key="2">
    <source>
        <dbReference type="PROSITE" id="PS51725"/>
    </source>
</evidence>
<organism evidence="4 5">
    <name type="scientific">Orlajensenia flava</name>
    <dbReference type="NCBI Taxonomy" id="2565934"/>
    <lineage>
        <taxon>Bacteria</taxon>
        <taxon>Bacillati</taxon>
        <taxon>Actinomycetota</taxon>
        <taxon>Actinomycetes</taxon>
        <taxon>Micrococcales</taxon>
        <taxon>Microbacteriaceae</taxon>
        <taxon>Orlajensenia</taxon>
    </lineage>
</organism>
<dbReference type="SUPFAM" id="SSF53474">
    <property type="entry name" value="alpha/beta-Hydrolases"/>
    <property type="match status" value="1"/>
</dbReference>
<comment type="caution">
    <text evidence="4">The sequence shown here is derived from an EMBL/GenBank/DDBJ whole genome shotgun (WGS) entry which is preliminary data.</text>
</comment>